<comment type="caution">
    <text evidence="4">The sequence shown here is derived from an EMBL/GenBank/DDBJ whole genome shotgun (WGS) entry which is preliminary data.</text>
</comment>
<dbReference type="InterPro" id="IPR009057">
    <property type="entry name" value="Homeodomain-like_sf"/>
</dbReference>
<dbReference type="Gene3D" id="1.10.357.10">
    <property type="entry name" value="Tetracycline Repressor, domain 2"/>
    <property type="match status" value="1"/>
</dbReference>
<dbReference type="SUPFAM" id="SSF46689">
    <property type="entry name" value="Homeodomain-like"/>
    <property type="match status" value="1"/>
</dbReference>
<accession>A0A0D1M0Z4</accession>
<dbReference type="InterPro" id="IPR039532">
    <property type="entry name" value="TetR_C_Firmicutes"/>
</dbReference>
<proteinExistence type="predicted"/>
<dbReference type="AlphaFoldDB" id="A0A0D1M0Z4"/>
<dbReference type="Pfam" id="PF00440">
    <property type="entry name" value="TetR_N"/>
    <property type="match status" value="1"/>
</dbReference>
<evidence type="ECO:0000313" key="4">
    <source>
        <dbReference type="EMBL" id="KIU25700.1"/>
    </source>
</evidence>
<dbReference type="GO" id="GO:0003677">
    <property type="term" value="F:DNA binding"/>
    <property type="evidence" value="ECO:0007669"/>
    <property type="project" value="UniProtKB-UniRule"/>
</dbReference>
<protein>
    <submittedName>
        <fullName evidence="4">DNA-binding transcriptional repressor AcrR</fullName>
    </submittedName>
</protein>
<dbReference type="InterPro" id="IPR050624">
    <property type="entry name" value="HTH-type_Tx_Regulator"/>
</dbReference>
<dbReference type="PATRIC" id="fig|137591.24.peg.170"/>
<gene>
    <name evidence="4" type="ORF">ab3b_00168</name>
</gene>
<organism evidence="4 5">
    <name type="scientific">Weissella cibaria</name>
    <dbReference type="NCBI Taxonomy" id="137591"/>
    <lineage>
        <taxon>Bacteria</taxon>
        <taxon>Bacillati</taxon>
        <taxon>Bacillota</taxon>
        <taxon>Bacilli</taxon>
        <taxon>Lactobacillales</taxon>
        <taxon>Lactobacillaceae</taxon>
        <taxon>Weissella</taxon>
    </lineage>
</organism>
<reference evidence="4 5" key="1">
    <citation type="journal article" date="2015" name="Microbiology (Mosc.)">
        <title>Genomics of the Weissella cibaria species with an examination of its metabolic traits.</title>
        <authorList>
            <person name="Lynch K.M."/>
            <person name="Lucid A."/>
            <person name="Arendt E.K."/>
            <person name="Sleator R.D."/>
            <person name="Lucey B."/>
            <person name="Coffey A."/>
        </authorList>
    </citation>
    <scope>NUCLEOTIDE SEQUENCE [LARGE SCALE GENOMIC DNA]</scope>
    <source>
        <strain evidence="4 5">AB3b</strain>
    </source>
</reference>
<evidence type="ECO:0000313" key="5">
    <source>
        <dbReference type="Proteomes" id="UP000032289"/>
    </source>
</evidence>
<dbReference type="Proteomes" id="UP000032289">
    <property type="component" value="Unassembled WGS sequence"/>
</dbReference>
<keyword evidence="1 2" id="KW-0238">DNA-binding</keyword>
<feature type="domain" description="HTH tetR-type" evidence="3">
    <location>
        <begin position="7"/>
        <end position="67"/>
    </location>
</feature>
<dbReference type="PROSITE" id="PS50977">
    <property type="entry name" value="HTH_TETR_2"/>
    <property type="match status" value="1"/>
</dbReference>
<dbReference type="PANTHER" id="PTHR43479:SF7">
    <property type="entry name" value="TETR-FAMILY TRANSCRIPTIONAL REGULATOR"/>
    <property type="match status" value="1"/>
</dbReference>
<sequence length="199" mass="22371">MYDHKINQTRQQILDAFVTLVKEKDVSKITINDITTIAKINRGTFYRHFDDKFDLIEKTETTIFNAIEKSLQDNILNGQIKSITQAEFGNYRLELLGILKDNADFISAMLSKNGDLTFESKLIAQMRDFSMIGLSALGIDFDSIPASRELTMQFMANGLIGVVRHWLANDDISIETVAQTMDTIMSNGIIASFGFEAKG</sequence>
<dbReference type="PANTHER" id="PTHR43479">
    <property type="entry name" value="ACREF/ENVCD OPERON REPRESSOR-RELATED"/>
    <property type="match status" value="1"/>
</dbReference>
<dbReference type="EMBL" id="JWHT01000004">
    <property type="protein sequence ID" value="KIU25700.1"/>
    <property type="molecule type" value="Genomic_DNA"/>
</dbReference>
<evidence type="ECO:0000259" key="3">
    <source>
        <dbReference type="PROSITE" id="PS50977"/>
    </source>
</evidence>
<dbReference type="Pfam" id="PF14278">
    <property type="entry name" value="TetR_C_8"/>
    <property type="match status" value="1"/>
</dbReference>
<dbReference type="RefSeq" id="WP_043940543.1">
    <property type="nucleotide sequence ID" value="NZ_JWHT01000004.1"/>
</dbReference>
<name>A0A0D1M0Z4_9LACO</name>
<evidence type="ECO:0000256" key="2">
    <source>
        <dbReference type="PROSITE-ProRule" id="PRU00335"/>
    </source>
</evidence>
<evidence type="ECO:0000256" key="1">
    <source>
        <dbReference type="ARBA" id="ARBA00023125"/>
    </source>
</evidence>
<dbReference type="InterPro" id="IPR001647">
    <property type="entry name" value="HTH_TetR"/>
</dbReference>
<feature type="DNA-binding region" description="H-T-H motif" evidence="2">
    <location>
        <begin position="30"/>
        <end position="49"/>
    </location>
</feature>